<proteinExistence type="predicted"/>
<name>A0A1G2ML11_9BACT</name>
<protein>
    <submittedName>
        <fullName evidence="1">Uncharacterized protein</fullName>
    </submittedName>
</protein>
<accession>A0A1G2ML11</accession>
<organism evidence="1 2">
    <name type="scientific">Candidatus Taylorbacteria bacterium RIFCSPHIGHO2_02_FULL_44_12</name>
    <dbReference type="NCBI Taxonomy" id="1802308"/>
    <lineage>
        <taxon>Bacteria</taxon>
        <taxon>Candidatus Tayloriibacteriota</taxon>
    </lineage>
</organism>
<gene>
    <name evidence="1" type="ORF">A3D50_01775</name>
</gene>
<reference evidence="1 2" key="1">
    <citation type="journal article" date="2016" name="Nat. Commun.">
        <title>Thousands of microbial genomes shed light on interconnected biogeochemical processes in an aquifer system.</title>
        <authorList>
            <person name="Anantharaman K."/>
            <person name="Brown C.T."/>
            <person name="Hug L.A."/>
            <person name="Sharon I."/>
            <person name="Castelle C.J."/>
            <person name="Probst A.J."/>
            <person name="Thomas B.C."/>
            <person name="Singh A."/>
            <person name="Wilkins M.J."/>
            <person name="Karaoz U."/>
            <person name="Brodie E.L."/>
            <person name="Williams K.H."/>
            <person name="Hubbard S.S."/>
            <person name="Banfield J.F."/>
        </authorList>
    </citation>
    <scope>NUCLEOTIDE SEQUENCE [LARGE SCALE GENOMIC DNA]</scope>
</reference>
<evidence type="ECO:0000313" key="2">
    <source>
        <dbReference type="Proteomes" id="UP000178413"/>
    </source>
</evidence>
<dbReference type="Proteomes" id="UP000178413">
    <property type="component" value="Unassembled WGS sequence"/>
</dbReference>
<dbReference type="EMBL" id="MHRM01000002">
    <property type="protein sequence ID" value="OHA24553.1"/>
    <property type="molecule type" value="Genomic_DNA"/>
</dbReference>
<comment type="caution">
    <text evidence="1">The sequence shown here is derived from an EMBL/GenBank/DDBJ whole genome shotgun (WGS) entry which is preliminary data.</text>
</comment>
<sequence length="228" mass="25975">MKQLRQYTVKQLSPGMLQNPKSRELLESLRSKKRLPVRTDWTIEDEAATKLYRSENGKMGVPLQNIIAALIATGQHITYKGKKTISTAKSTIIFDFLEFRTEFCEFNGCDEKGDIPWTPFLQGGVMHQGSSETAVCITRPRIPHWSLTIPVVFDCDREINEKTVDALFEIAGRKIGFSDWRPTKKGRFGRFVIEKVEVLPIEDEKQVIEHITYTAETAPKEMLELAGV</sequence>
<evidence type="ECO:0000313" key="1">
    <source>
        <dbReference type="EMBL" id="OHA24553.1"/>
    </source>
</evidence>
<dbReference type="AlphaFoldDB" id="A0A1G2ML11"/>